<dbReference type="GO" id="GO:0007155">
    <property type="term" value="P:cell adhesion"/>
    <property type="evidence" value="ECO:0007669"/>
    <property type="project" value="InterPro"/>
</dbReference>
<feature type="compositionally biased region" description="Low complexity" evidence="1">
    <location>
        <begin position="16"/>
        <end position="30"/>
    </location>
</feature>
<dbReference type="AlphaFoldDB" id="S8AKZ7"/>
<evidence type="ECO:0000256" key="1">
    <source>
        <dbReference type="SAM" id="MobiDB-lite"/>
    </source>
</evidence>
<sequence>MSAGKQPISNGSYDTSWNSRGGSSSGAGNNSNGGEGTSRKIDALLAAAPRLSVQDEDDELPSYDDANSVRSGKLASPSNFQQSDVGVEIQDALEFDYAFQISTSYEELATSVVRNPGVQGTILAIQRLGMGSQKPGPGIITVFKLDGVPLPSNQLEVKAKSNPEMGIRSLKVGMLDVLEDDPDIQFGNIDWNDRIIVHGANPQSTGHLRIMFDRPYSLPPDIIFFLREFSFRTNTPRRIRVTTQGIGQHGFFPKWTTGPTAALDTKYTWVSIPKDHMRFDCGTFEVVSKPGGTAMNFTGTVDFTKWKFPKKQPPKVFIGFAGIELDTSRAFRLSTAVTGLSDKGFSWSVRNWDDATYNYAWSTAISWIAIANPVNA</sequence>
<dbReference type="OrthoDB" id="5281673at2759"/>
<dbReference type="GO" id="GO:0030246">
    <property type="term" value="F:carbohydrate binding"/>
    <property type="evidence" value="ECO:0007669"/>
    <property type="project" value="InterPro"/>
</dbReference>
<dbReference type="InterPro" id="IPR037221">
    <property type="entry name" value="H-type_lectin_dom_sf"/>
</dbReference>
<protein>
    <recommendedName>
        <fullName evidence="2">H-type lectin domain-containing protein</fullName>
    </recommendedName>
</protein>
<gene>
    <name evidence="3" type="ORF">H072_2384</name>
</gene>
<dbReference type="EMBL" id="AQGS01000071">
    <property type="protein sequence ID" value="EPS43620.1"/>
    <property type="molecule type" value="Genomic_DNA"/>
</dbReference>
<proteinExistence type="predicted"/>
<name>S8AKZ7_DACHA</name>
<evidence type="ECO:0000313" key="3">
    <source>
        <dbReference type="EMBL" id="EPS43620.1"/>
    </source>
</evidence>
<dbReference type="Proteomes" id="UP000015100">
    <property type="component" value="Unassembled WGS sequence"/>
</dbReference>
<dbReference type="Gene3D" id="2.60.40.2080">
    <property type="match status" value="2"/>
</dbReference>
<evidence type="ECO:0000313" key="4">
    <source>
        <dbReference type="Proteomes" id="UP000015100"/>
    </source>
</evidence>
<dbReference type="Pfam" id="PF09458">
    <property type="entry name" value="H_lectin"/>
    <property type="match status" value="1"/>
</dbReference>
<dbReference type="SUPFAM" id="SSF141086">
    <property type="entry name" value="Agglutinin HPA-like"/>
    <property type="match status" value="2"/>
</dbReference>
<dbReference type="OMA" id="DCGTFEV"/>
<dbReference type="HOGENOM" id="CLU_735692_0_0_1"/>
<reference evidence="3 4" key="1">
    <citation type="journal article" date="2013" name="PLoS Genet.">
        <title>Genomic mechanisms accounting for the adaptation to parasitism in nematode-trapping fungi.</title>
        <authorList>
            <person name="Meerupati T."/>
            <person name="Andersson K.M."/>
            <person name="Friman E."/>
            <person name="Kumar D."/>
            <person name="Tunlid A."/>
            <person name="Ahren D."/>
        </authorList>
    </citation>
    <scope>NUCLEOTIDE SEQUENCE [LARGE SCALE GENOMIC DNA]</scope>
    <source>
        <strain evidence="3 4">CBS 200.50</strain>
    </source>
</reference>
<dbReference type="InterPro" id="IPR019019">
    <property type="entry name" value="H-type_lectin_domain"/>
</dbReference>
<feature type="domain" description="H-type lectin" evidence="2">
    <location>
        <begin position="307"/>
        <end position="370"/>
    </location>
</feature>
<feature type="region of interest" description="Disordered" evidence="1">
    <location>
        <begin position="1"/>
        <end position="79"/>
    </location>
</feature>
<accession>S8AKZ7</accession>
<keyword evidence="4" id="KW-1185">Reference proteome</keyword>
<reference evidence="4" key="2">
    <citation type="submission" date="2013-04" db="EMBL/GenBank/DDBJ databases">
        <title>Genomic mechanisms accounting for the adaptation to parasitism in nematode-trapping fungi.</title>
        <authorList>
            <person name="Ahren D.G."/>
        </authorList>
    </citation>
    <scope>NUCLEOTIDE SEQUENCE [LARGE SCALE GENOMIC DNA]</scope>
    <source>
        <strain evidence="4">CBS 200.50</strain>
    </source>
</reference>
<evidence type="ECO:0000259" key="2">
    <source>
        <dbReference type="Pfam" id="PF09458"/>
    </source>
</evidence>
<comment type="caution">
    <text evidence="3">The sequence shown here is derived from an EMBL/GenBank/DDBJ whole genome shotgun (WGS) entry which is preliminary data.</text>
</comment>
<organism evidence="3 4">
    <name type="scientific">Dactylellina haptotyla (strain CBS 200.50)</name>
    <name type="common">Nematode-trapping fungus</name>
    <name type="synonym">Monacrosporium haptotylum</name>
    <dbReference type="NCBI Taxonomy" id="1284197"/>
    <lineage>
        <taxon>Eukaryota</taxon>
        <taxon>Fungi</taxon>
        <taxon>Dikarya</taxon>
        <taxon>Ascomycota</taxon>
        <taxon>Pezizomycotina</taxon>
        <taxon>Orbiliomycetes</taxon>
        <taxon>Orbiliales</taxon>
        <taxon>Orbiliaceae</taxon>
        <taxon>Dactylellina</taxon>
    </lineage>
</organism>